<dbReference type="EMBL" id="FO203522">
    <property type="protein sequence ID" value="CCO24293.1"/>
    <property type="molecule type" value="Genomic_DNA"/>
</dbReference>
<sequence length="39" mass="4415">MIKENLTSLTHGAATGFFNLTDYLKSRLKDTLHPILPKE</sequence>
<organism evidence="1 2">
    <name type="scientific">Maridesulfovibrio hydrothermalis AM13 = DSM 14728</name>
    <dbReference type="NCBI Taxonomy" id="1121451"/>
    <lineage>
        <taxon>Bacteria</taxon>
        <taxon>Pseudomonadati</taxon>
        <taxon>Thermodesulfobacteriota</taxon>
        <taxon>Desulfovibrionia</taxon>
        <taxon>Desulfovibrionales</taxon>
        <taxon>Desulfovibrionaceae</taxon>
        <taxon>Maridesulfovibrio</taxon>
    </lineage>
</organism>
<keyword evidence="2" id="KW-1185">Reference proteome</keyword>
<protein>
    <submittedName>
        <fullName evidence="1">Uncharacterized protein</fullName>
    </submittedName>
</protein>
<proteinExistence type="predicted"/>
<dbReference type="AlphaFoldDB" id="L0RBY5"/>
<reference evidence="1 2" key="1">
    <citation type="submission" date="2012-10" db="EMBL/GenBank/DDBJ databases">
        <authorList>
            <person name="Genoscope - CEA"/>
        </authorList>
    </citation>
    <scope>NUCLEOTIDE SEQUENCE [LARGE SCALE GENOMIC DNA]</scope>
    <source>
        <strain evidence="2">AM13 / DSM 14728</strain>
    </source>
</reference>
<gene>
    <name evidence="1" type="ORF">DESAM_22026</name>
</gene>
<name>L0RBY5_9BACT</name>
<dbReference type="KEGG" id="dhy:DESAM_22026"/>
<evidence type="ECO:0000313" key="2">
    <source>
        <dbReference type="Proteomes" id="UP000010808"/>
    </source>
</evidence>
<evidence type="ECO:0000313" key="1">
    <source>
        <dbReference type="EMBL" id="CCO24293.1"/>
    </source>
</evidence>
<dbReference type="HOGENOM" id="CLU_3308504_0_0_7"/>
<dbReference type="Proteomes" id="UP000010808">
    <property type="component" value="Chromosome"/>
</dbReference>
<dbReference type="PATRIC" id="fig|1121451.3.peg.2249"/>
<accession>L0RBY5</accession>